<evidence type="ECO:0000256" key="1">
    <source>
        <dbReference type="ARBA" id="ARBA00004245"/>
    </source>
</evidence>
<protein>
    <recommendedName>
        <fullName evidence="6">Actin-related protein 2/3 complex subunit 3</fullName>
    </recommendedName>
</protein>
<evidence type="ECO:0000256" key="5">
    <source>
        <dbReference type="ARBA" id="ARBA00023212"/>
    </source>
</evidence>
<comment type="subcellular location">
    <subcellularLocation>
        <location evidence="1 6">Cytoplasm</location>
        <location evidence="1 6">Cytoskeleton</location>
    </subcellularLocation>
</comment>
<dbReference type="GO" id="GO:0005885">
    <property type="term" value="C:Arp2/3 protein complex"/>
    <property type="evidence" value="ECO:0007669"/>
    <property type="project" value="UniProtKB-UniRule"/>
</dbReference>
<dbReference type="FunFam" id="1.10.1760.10:FF:000002">
    <property type="entry name" value="Actin-related protein 2/3 complex subunit 3"/>
    <property type="match status" value="1"/>
</dbReference>
<dbReference type="GO" id="GO:0034314">
    <property type="term" value="P:Arp2/3 complex-mediated actin nucleation"/>
    <property type="evidence" value="ECO:0007669"/>
    <property type="project" value="UniProtKB-UniRule"/>
</dbReference>
<dbReference type="GO" id="GO:0003779">
    <property type="term" value="F:actin binding"/>
    <property type="evidence" value="ECO:0007669"/>
    <property type="project" value="UniProtKB-KW"/>
</dbReference>
<evidence type="ECO:0000256" key="4">
    <source>
        <dbReference type="ARBA" id="ARBA00023203"/>
    </source>
</evidence>
<keyword evidence="5 6" id="KW-0206">Cytoskeleton</keyword>
<proteinExistence type="inferred from homology"/>
<dbReference type="InterPro" id="IPR007204">
    <property type="entry name" value="ARPC3"/>
</dbReference>
<dbReference type="PIRSF" id="PIRSF016315">
    <property type="entry name" value="ARP2/3_P21-Arc"/>
    <property type="match status" value="1"/>
</dbReference>
<comment type="subunit">
    <text evidence="6">Component of the Arp2/3 complex.</text>
</comment>
<keyword evidence="3 6" id="KW-0963">Cytoplasm</keyword>
<dbReference type="Pfam" id="PF04062">
    <property type="entry name" value="P21-Arc"/>
    <property type="match status" value="1"/>
</dbReference>
<reference evidence="7" key="1">
    <citation type="submission" date="2021-02" db="EMBL/GenBank/DDBJ databases">
        <title>Psilocybe cubensis genome.</title>
        <authorList>
            <person name="Mckernan K.J."/>
            <person name="Crawford S."/>
            <person name="Trippe A."/>
            <person name="Kane L.T."/>
            <person name="Mclaughlin S."/>
        </authorList>
    </citation>
    <scope>NUCLEOTIDE SEQUENCE [LARGE SCALE GENOMIC DNA]</scope>
    <source>
        <strain evidence="7">MGC-MH-2018</strain>
    </source>
</reference>
<organism evidence="7">
    <name type="scientific">Psilocybe cubensis</name>
    <name type="common">Psychedelic mushroom</name>
    <name type="synonym">Stropharia cubensis</name>
    <dbReference type="NCBI Taxonomy" id="181762"/>
    <lineage>
        <taxon>Eukaryota</taxon>
        <taxon>Fungi</taxon>
        <taxon>Dikarya</taxon>
        <taxon>Basidiomycota</taxon>
        <taxon>Agaricomycotina</taxon>
        <taxon>Agaricomycetes</taxon>
        <taxon>Agaricomycetidae</taxon>
        <taxon>Agaricales</taxon>
        <taxon>Agaricineae</taxon>
        <taxon>Strophariaceae</taxon>
        <taxon>Psilocybe</taxon>
    </lineage>
</organism>
<sequence length="189" mass="21472">MRKQRLRITMPAYHSSLNEEPDVRQVGNMSILPIRTRIRGPAPIADPSQPDIIDETLDLFRANSLFRNFEIKGPADRTLIVLILFISDCLAKLGTARTVPTQIEANKLLNTLSVDTFPIPGDANFPLNAHYAQPSSRAEADYLRQYLTQVRQELAARLVEKLYADGTGKPSKWWMSFQKRRFMNRSLGS</sequence>
<dbReference type="SUPFAM" id="SSF69060">
    <property type="entry name" value="Arp2/3 complex 21 kDa subunit ARPC3"/>
    <property type="match status" value="1"/>
</dbReference>
<dbReference type="InterPro" id="IPR036753">
    <property type="entry name" value="ARPC3_sf"/>
</dbReference>
<evidence type="ECO:0000256" key="2">
    <source>
        <dbReference type="ARBA" id="ARBA00010856"/>
    </source>
</evidence>
<comment type="similarity">
    <text evidence="2 6">Belongs to the ARPC3 family.</text>
</comment>
<keyword evidence="4 6" id="KW-0009">Actin-binding</keyword>
<dbReference type="PANTHER" id="PTHR12391">
    <property type="entry name" value="ARP2/3 COMPLEX 21 KD SUBUNIT"/>
    <property type="match status" value="1"/>
</dbReference>
<dbReference type="EMBL" id="JAFIQS010000005">
    <property type="protein sequence ID" value="KAG5169137.1"/>
    <property type="molecule type" value="Genomic_DNA"/>
</dbReference>
<comment type="caution">
    <text evidence="7">The sequence shown here is derived from an EMBL/GenBank/DDBJ whole genome shotgun (WGS) entry which is preliminary data.</text>
</comment>
<dbReference type="GO" id="GO:0030833">
    <property type="term" value="P:regulation of actin filament polymerization"/>
    <property type="evidence" value="ECO:0007669"/>
    <property type="project" value="InterPro"/>
</dbReference>
<evidence type="ECO:0000256" key="6">
    <source>
        <dbReference type="PIRNR" id="PIRNR016315"/>
    </source>
</evidence>
<dbReference type="OrthoDB" id="200404at2759"/>
<evidence type="ECO:0000256" key="3">
    <source>
        <dbReference type="ARBA" id="ARBA00022490"/>
    </source>
</evidence>
<evidence type="ECO:0000313" key="7">
    <source>
        <dbReference type="EMBL" id="KAG5169137.1"/>
    </source>
</evidence>
<gene>
    <name evidence="7" type="ORF">JR316_005693</name>
</gene>
<comment type="function">
    <text evidence="6">Functions as component of the Arp2/3 complex which is involved in regulation of actin polymerization and together with an activating nucleation-promoting factor (NPF) mediates the formation of branched actin networks.</text>
</comment>
<name>A0A8H7XYH2_PSICU</name>
<accession>A0A8H7XYH2</accession>
<dbReference type="Gene3D" id="1.10.1760.10">
    <property type="entry name" value="Actin-related protein 2/3 complex subunit 3"/>
    <property type="match status" value="1"/>
</dbReference>
<dbReference type="AlphaFoldDB" id="A0A8H7XYH2"/>